<keyword evidence="5" id="KW-1185">Reference proteome</keyword>
<evidence type="ECO:0000313" key="4">
    <source>
        <dbReference type="EMBL" id="CAH9141506.1"/>
    </source>
</evidence>
<evidence type="ECO:0000313" key="5">
    <source>
        <dbReference type="Proteomes" id="UP001152523"/>
    </source>
</evidence>
<sequence length="151" mass="16099">MSSGSFISIPMAILVCVLFLLVPSSESAVSRLGNAQRVAASAEVKCAEDQAAAAAPPAKQRTWCIAKPSASYQELIDNLGYACNLVNCSAALMQSESAACYYPNTLINHASFAMNLYYHTAGANPWNCDFKNSALISLTDPSYAQCNFISL</sequence>
<reference evidence="4" key="1">
    <citation type="submission" date="2022-07" db="EMBL/GenBank/DDBJ databases">
        <authorList>
            <person name="Macas J."/>
            <person name="Novak P."/>
            <person name="Neumann P."/>
        </authorList>
    </citation>
    <scope>NUCLEOTIDE SEQUENCE</scope>
</reference>
<protein>
    <recommendedName>
        <fullName evidence="3">X8 domain-containing protein</fullName>
    </recommendedName>
</protein>
<dbReference type="EMBL" id="CAMAPF010001031">
    <property type="protein sequence ID" value="CAH9141506.1"/>
    <property type="molecule type" value="Genomic_DNA"/>
</dbReference>
<evidence type="ECO:0000256" key="1">
    <source>
        <dbReference type="ARBA" id="ARBA00022729"/>
    </source>
</evidence>
<name>A0AAV0G0R4_9ASTE</name>
<feature type="chain" id="PRO_5043885984" description="X8 domain-containing protein" evidence="2">
    <location>
        <begin position="28"/>
        <end position="151"/>
    </location>
</feature>
<dbReference type="Proteomes" id="UP001152523">
    <property type="component" value="Unassembled WGS sequence"/>
</dbReference>
<dbReference type="PANTHER" id="PTHR31044:SF57">
    <property type="entry name" value="CARBOHYDRATE-BINDING X8 DOMAIN SUPERFAMILY PROTEIN"/>
    <property type="match status" value="1"/>
</dbReference>
<organism evidence="4 5">
    <name type="scientific">Cuscuta epithymum</name>
    <dbReference type="NCBI Taxonomy" id="186058"/>
    <lineage>
        <taxon>Eukaryota</taxon>
        <taxon>Viridiplantae</taxon>
        <taxon>Streptophyta</taxon>
        <taxon>Embryophyta</taxon>
        <taxon>Tracheophyta</taxon>
        <taxon>Spermatophyta</taxon>
        <taxon>Magnoliopsida</taxon>
        <taxon>eudicotyledons</taxon>
        <taxon>Gunneridae</taxon>
        <taxon>Pentapetalae</taxon>
        <taxon>asterids</taxon>
        <taxon>lamiids</taxon>
        <taxon>Solanales</taxon>
        <taxon>Convolvulaceae</taxon>
        <taxon>Cuscuteae</taxon>
        <taxon>Cuscuta</taxon>
        <taxon>Cuscuta subgen. Cuscuta</taxon>
    </lineage>
</organism>
<keyword evidence="1 2" id="KW-0732">Signal</keyword>
<dbReference type="GO" id="GO:0009506">
    <property type="term" value="C:plasmodesma"/>
    <property type="evidence" value="ECO:0007669"/>
    <property type="project" value="UniProtKB-ARBA"/>
</dbReference>
<proteinExistence type="predicted"/>
<comment type="caution">
    <text evidence="4">The sequence shown here is derived from an EMBL/GenBank/DDBJ whole genome shotgun (WGS) entry which is preliminary data.</text>
</comment>
<dbReference type="AlphaFoldDB" id="A0AAV0G0R4"/>
<dbReference type="Pfam" id="PF07983">
    <property type="entry name" value="X8"/>
    <property type="match status" value="1"/>
</dbReference>
<evidence type="ECO:0000256" key="2">
    <source>
        <dbReference type="SAM" id="SignalP"/>
    </source>
</evidence>
<evidence type="ECO:0000259" key="3">
    <source>
        <dbReference type="SMART" id="SM00768"/>
    </source>
</evidence>
<dbReference type="PANTHER" id="PTHR31044">
    <property type="entry name" value="BETA-1,3 GLUCANASE"/>
    <property type="match status" value="1"/>
</dbReference>
<feature type="signal peptide" evidence="2">
    <location>
        <begin position="1"/>
        <end position="27"/>
    </location>
</feature>
<dbReference type="Gene3D" id="1.20.58.1040">
    <property type="match status" value="1"/>
</dbReference>
<dbReference type="InterPro" id="IPR044788">
    <property type="entry name" value="X8_dom_prot"/>
</dbReference>
<accession>A0AAV0G0R4</accession>
<gene>
    <name evidence="4" type="ORF">CEPIT_LOCUS39179</name>
</gene>
<dbReference type="SMART" id="SM00768">
    <property type="entry name" value="X8"/>
    <property type="match status" value="1"/>
</dbReference>
<feature type="domain" description="X8" evidence="3">
    <location>
        <begin position="62"/>
        <end position="148"/>
    </location>
</feature>
<dbReference type="InterPro" id="IPR012946">
    <property type="entry name" value="X8"/>
</dbReference>